<keyword evidence="3" id="KW-1185">Reference proteome</keyword>
<comment type="caution">
    <text evidence="2">The sequence shown here is derived from an EMBL/GenBank/DDBJ whole genome shotgun (WGS) entry which is preliminary data.</text>
</comment>
<sequence>MFEEAIELFGVMQAEGIKGDRVTMWTHAYIEKKKIDCDMRLDTALVDMFARCDDPQSAMDLFDR</sequence>
<reference evidence="2 3" key="1">
    <citation type="submission" date="2018-10" db="EMBL/GenBank/DDBJ databases">
        <title>A high-quality apple genome assembly.</title>
        <authorList>
            <person name="Hu J."/>
        </authorList>
    </citation>
    <scope>NUCLEOTIDE SEQUENCE [LARGE SCALE GENOMIC DNA]</scope>
    <source>
        <strain evidence="3">cv. HFTH1</strain>
        <tissue evidence="2">Young leaf</tissue>
    </source>
</reference>
<keyword evidence="1" id="KW-0677">Repeat</keyword>
<dbReference type="InterPro" id="IPR002885">
    <property type="entry name" value="PPR_rpt"/>
</dbReference>
<evidence type="ECO:0000313" key="3">
    <source>
        <dbReference type="Proteomes" id="UP000290289"/>
    </source>
</evidence>
<protein>
    <recommendedName>
        <fullName evidence="4">Pentacotripeptide-repeat region of PRORP domain-containing protein</fullName>
    </recommendedName>
</protein>
<organism evidence="2 3">
    <name type="scientific">Malus domestica</name>
    <name type="common">Apple</name>
    <name type="synonym">Pyrus malus</name>
    <dbReference type="NCBI Taxonomy" id="3750"/>
    <lineage>
        <taxon>Eukaryota</taxon>
        <taxon>Viridiplantae</taxon>
        <taxon>Streptophyta</taxon>
        <taxon>Embryophyta</taxon>
        <taxon>Tracheophyta</taxon>
        <taxon>Spermatophyta</taxon>
        <taxon>Magnoliopsida</taxon>
        <taxon>eudicotyledons</taxon>
        <taxon>Gunneridae</taxon>
        <taxon>Pentapetalae</taxon>
        <taxon>rosids</taxon>
        <taxon>fabids</taxon>
        <taxon>Rosales</taxon>
        <taxon>Rosaceae</taxon>
        <taxon>Amygdaloideae</taxon>
        <taxon>Maleae</taxon>
        <taxon>Malus</taxon>
    </lineage>
</organism>
<dbReference type="Proteomes" id="UP000290289">
    <property type="component" value="Chromosome 13"/>
</dbReference>
<gene>
    <name evidence="2" type="ORF">DVH24_001683</name>
</gene>
<name>A0A498I7W4_MALDO</name>
<evidence type="ECO:0000256" key="1">
    <source>
        <dbReference type="ARBA" id="ARBA00022737"/>
    </source>
</evidence>
<accession>A0A498I7W4</accession>
<dbReference type="STRING" id="3750.A0A498I7W4"/>
<evidence type="ECO:0008006" key="4">
    <source>
        <dbReference type="Google" id="ProtNLM"/>
    </source>
</evidence>
<dbReference type="Pfam" id="PF01535">
    <property type="entry name" value="PPR"/>
    <property type="match status" value="2"/>
</dbReference>
<dbReference type="InterPro" id="IPR011990">
    <property type="entry name" value="TPR-like_helical_dom_sf"/>
</dbReference>
<evidence type="ECO:0000313" key="2">
    <source>
        <dbReference type="EMBL" id="RXH78165.1"/>
    </source>
</evidence>
<dbReference type="EMBL" id="RDQH01000339">
    <property type="protein sequence ID" value="RXH78165.1"/>
    <property type="molecule type" value="Genomic_DNA"/>
</dbReference>
<dbReference type="AlphaFoldDB" id="A0A498I7W4"/>
<dbReference type="Gene3D" id="1.25.40.10">
    <property type="entry name" value="Tetratricopeptide repeat domain"/>
    <property type="match status" value="1"/>
</dbReference>
<proteinExistence type="predicted"/>